<evidence type="ECO:0000259" key="1">
    <source>
        <dbReference type="Pfam" id="PF13417"/>
    </source>
</evidence>
<keyword evidence="3" id="KW-1185">Reference proteome</keyword>
<dbReference type="Pfam" id="PF13417">
    <property type="entry name" value="GST_N_3"/>
    <property type="match status" value="1"/>
</dbReference>
<sequence>MTDLSADISSHQYRIFGAELSPYSVKVRSYFRFKQIPHQWIIRSAATMDEFAKFAKLPIIPLMVSPQLKGSQDSTLIIEQLEAKYPQNSIYPEDITVNFVSTLLEELGDEWGNKWMFHYRWARDIDQLASARRIAQLTQPDANSDQLDKLTEQVRQRMTGRVWFVGSNSETAPQIEASLHLALEQLEVHLESRAYLLGGRPSFGDFSLWGQLYNVWTDPTNCALIEAKMPNLLAWIQRMLFPRIEGDFENWETLKPTLKPFIKAQIGDLFLPWTQANAEAIAQGKETFSVQLKGQTWTQKPQKYHAKSYQVLREKYAALNSHQAINELLQKTGCLGALI</sequence>
<dbReference type="PANTHER" id="PTHR12289">
    <property type="entry name" value="METAXIN RELATED"/>
    <property type="match status" value="1"/>
</dbReference>
<name>A0ABY5TUA4_9GAMM</name>
<dbReference type="Gene3D" id="3.40.30.10">
    <property type="entry name" value="Glutaredoxin"/>
    <property type="match status" value="1"/>
</dbReference>
<accession>A0ABY5TUA4</accession>
<dbReference type="SUPFAM" id="SSF52833">
    <property type="entry name" value="Thioredoxin-like"/>
    <property type="match status" value="1"/>
</dbReference>
<evidence type="ECO:0000313" key="2">
    <source>
        <dbReference type="EMBL" id="UVW36271.1"/>
    </source>
</evidence>
<dbReference type="InterPro" id="IPR036249">
    <property type="entry name" value="Thioredoxin-like_sf"/>
</dbReference>
<dbReference type="InterPro" id="IPR050931">
    <property type="entry name" value="Mito_Protein_Transport_Metaxin"/>
</dbReference>
<dbReference type="SUPFAM" id="SSF47616">
    <property type="entry name" value="GST C-terminal domain-like"/>
    <property type="match status" value="1"/>
</dbReference>
<dbReference type="InterPro" id="IPR036282">
    <property type="entry name" value="Glutathione-S-Trfase_C_sf"/>
</dbReference>
<evidence type="ECO:0000313" key="3">
    <source>
        <dbReference type="Proteomes" id="UP001059934"/>
    </source>
</evidence>
<dbReference type="Gene3D" id="1.20.1050.10">
    <property type="match status" value="1"/>
</dbReference>
<organism evidence="2 3">
    <name type="scientific">SAR92 clade bacterium H455</name>
    <dbReference type="NCBI Taxonomy" id="2974818"/>
    <lineage>
        <taxon>Bacteria</taxon>
        <taxon>Pseudomonadati</taxon>
        <taxon>Pseudomonadota</taxon>
        <taxon>Gammaproteobacteria</taxon>
        <taxon>Cellvibrionales</taxon>
        <taxon>Porticoccaceae</taxon>
        <taxon>SAR92 clade</taxon>
    </lineage>
</organism>
<proteinExistence type="predicted"/>
<reference evidence="2" key="1">
    <citation type="submission" date="2022-08" db="EMBL/GenBank/DDBJ databases">
        <title>Catabolic pathway analysis in culturable SAR92 clade bacteria reveals their overlooked roles in DMSP degradation in coastal seas.</title>
        <authorList>
            <person name="He X."/>
            <person name="Zhang X."/>
            <person name="Zhang Y."/>
        </authorList>
    </citation>
    <scope>NUCLEOTIDE SEQUENCE</scope>
    <source>
        <strain evidence="2">H455</strain>
    </source>
</reference>
<protein>
    <submittedName>
        <fullName evidence="2">Glutathione S-transferase family protein</fullName>
    </submittedName>
</protein>
<dbReference type="PANTHER" id="PTHR12289:SF67">
    <property type="match status" value="1"/>
</dbReference>
<dbReference type="InterPro" id="IPR004045">
    <property type="entry name" value="Glutathione_S-Trfase_N"/>
</dbReference>
<dbReference type="EMBL" id="CP103416">
    <property type="protein sequence ID" value="UVW36271.1"/>
    <property type="molecule type" value="Genomic_DNA"/>
</dbReference>
<dbReference type="Pfam" id="PF13410">
    <property type="entry name" value="GST_C_2"/>
    <property type="match status" value="1"/>
</dbReference>
<feature type="domain" description="GST N-terminal" evidence="1">
    <location>
        <begin position="16"/>
        <end position="88"/>
    </location>
</feature>
<gene>
    <name evidence="2" type="ORF">NYF23_06600</name>
</gene>
<dbReference type="CDD" id="cd00299">
    <property type="entry name" value="GST_C_family"/>
    <property type="match status" value="1"/>
</dbReference>
<dbReference type="Proteomes" id="UP001059934">
    <property type="component" value="Chromosome"/>
</dbReference>